<comment type="similarity">
    <text evidence="2 9">Belongs to the CRISPR-associated endoribonuclease Cas2 protein family.</text>
</comment>
<organism evidence="10 11">
    <name type="scientific">Gloeobacter morelensis MG652769</name>
    <dbReference type="NCBI Taxonomy" id="2781736"/>
    <lineage>
        <taxon>Bacteria</taxon>
        <taxon>Bacillati</taxon>
        <taxon>Cyanobacteriota</taxon>
        <taxon>Cyanophyceae</taxon>
        <taxon>Gloeobacterales</taxon>
        <taxon>Gloeobacteraceae</taxon>
        <taxon>Gloeobacter</taxon>
        <taxon>Gloeobacter morelensis</taxon>
    </lineage>
</organism>
<proteinExistence type="inferred from homology"/>
<dbReference type="HAMAP" id="MF_01471">
    <property type="entry name" value="Cas2"/>
    <property type="match status" value="1"/>
</dbReference>
<feature type="binding site" evidence="9">
    <location>
        <position position="13"/>
    </location>
    <ligand>
        <name>Mg(2+)</name>
        <dbReference type="ChEBI" id="CHEBI:18420"/>
        <note>catalytic</note>
    </ligand>
</feature>
<evidence type="ECO:0000313" key="11">
    <source>
        <dbReference type="Proteomes" id="UP001054846"/>
    </source>
</evidence>
<evidence type="ECO:0000256" key="7">
    <source>
        <dbReference type="ARBA" id="ARBA00022842"/>
    </source>
</evidence>
<comment type="function">
    <text evidence="9">CRISPR (clustered regularly interspaced short palindromic repeat), is an adaptive immune system that provides protection against mobile genetic elements (viruses, transposable elements and conjugative plasmids). CRISPR clusters contain sequences complementary to antecedent mobile elements and target invading nucleic acids. CRISPR clusters are transcribed and processed into CRISPR RNA (crRNA). Functions as a ssRNA-specific endoribonuclease. Involved in the integration of spacer DNA into the CRISPR cassette.</text>
</comment>
<dbReference type="RefSeq" id="WP_230843188.1">
    <property type="nucleotide sequence ID" value="NZ_CP063845.1"/>
</dbReference>
<dbReference type="EC" id="3.1.-.-" evidence="9"/>
<dbReference type="GO" id="GO:0004519">
    <property type="term" value="F:endonuclease activity"/>
    <property type="evidence" value="ECO:0007669"/>
    <property type="project" value="UniProtKB-KW"/>
</dbReference>
<protein>
    <recommendedName>
        <fullName evidence="9">CRISPR-associated endoribonuclease Cas2</fullName>
        <ecNumber evidence="9">3.1.-.-</ecNumber>
    </recommendedName>
</protein>
<dbReference type="CDD" id="cd09725">
    <property type="entry name" value="Cas2_I_II_III"/>
    <property type="match status" value="1"/>
</dbReference>
<dbReference type="InterPro" id="IPR019199">
    <property type="entry name" value="Virulence_VapD/CRISPR_Cas2"/>
</dbReference>
<comment type="cofactor">
    <cofactor evidence="1 9">
        <name>Mg(2+)</name>
        <dbReference type="ChEBI" id="CHEBI:18420"/>
    </cofactor>
</comment>
<dbReference type="Pfam" id="PF09827">
    <property type="entry name" value="CRISPR_Cas2"/>
    <property type="match status" value="1"/>
</dbReference>
<dbReference type="InterPro" id="IPR021127">
    <property type="entry name" value="CRISPR_associated_Cas2"/>
</dbReference>
<keyword evidence="3 9" id="KW-0540">Nuclease</keyword>
<comment type="subunit">
    <text evidence="9">Homodimer, forms a heterotetramer with a Cas1 homodimer.</text>
</comment>
<dbReference type="SUPFAM" id="SSF143430">
    <property type="entry name" value="TTP0101/SSO1404-like"/>
    <property type="match status" value="1"/>
</dbReference>
<accession>A0ABY3PQI3</accession>
<evidence type="ECO:0000256" key="9">
    <source>
        <dbReference type="HAMAP-Rule" id="MF_01471"/>
    </source>
</evidence>
<dbReference type="NCBIfam" id="TIGR01573">
    <property type="entry name" value="cas2"/>
    <property type="match status" value="1"/>
</dbReference>
<evidence type="ECO:0000313" key="10">
    <source>
        <dbReference type="EMBL" id="UFP95951.1"/>
    </source>
</evidence>
<evidence type="ECO:0000256" key="6">
    <source>
        <dbReference type="ARBA" id="ARBA00022801"/>
    </source>
</evidence>
<reference evidence="10 11" key="1">
    <citation type="journal article" date="2021" name="Genome Biol. Evol.">
        <title>Complete Genome Sequencing of a Novel Gloeobacter Species from a Waterfall Cave in Mexico.</title>
        <authorList>
            <person name="Saw J.H."/>
            <person name="Cardona T."/>
            <person name="Montejano G."/>
        </authorList>
    </citation>
    <scope>NUCLEOTIDE SEQUENCE [LARGE SCALE GENOMIC DNA]</scope>
    <source>
        <strain evidence="10">MG652769</strain>
    </source>
</reference>
<dbReference type="PANTHER" id="PTHR34405:SF3">
    <property type="entry name" value="CRISPR-ASSOCIATED ENDORIBONUCLEASE CAS2 3"/>
    <property type="match status" value="1"/>
</dbReference>
<keyword evidence="6 9" id="KW-0378">Hydrolase</keyword>
<sequence>MAERKNWWLISYDIRSPARWRKAYKLLKGNGERLQYSVFRCRLNTRELERLRWELARILTEEDDLLIIGLCNRCVERIVARNRAEAWPIDEDPFLLC</sequence>
<dbReference type="Proteomes" id="UP001054846">
    <property type="component" value="Chromosome"/>
</dbReference>
<keyword evidence="4 9" id="KW-0479">Metal-binding</keyword>
<evidence type="ECO:0000256" key="5">
    <source>
        <dbReference type="ARBA" id="ARBA00022759"/>
    </source>
</evidence>
<dbReference type="Gene3D" id="3.30.70.240">
    <property type="match status" value="1"/>
</dbReference>
<keyword evidence="5 9" id="KW-0255">Endonuclease</keyword>
<evidence type="ECO:0000256" key="8">
    <source>
        <dbReference type="ARBA" id="ARBA00023118"/>
    </source>
</evidence>
<keyword evidence="8 9" id="KW-0051">Antiviral defense</keyword>
<dbReference type="EMBL" id="CP063845">
    <property type="protein sequence ID" value="UFP95951.1"/>
    <property type="molecule type" value="Genomic_DNA"/>
</dbReference>
<evidence type="ECO:0000256" key="3">
    <source>
        <dbReference type="ARBA" id="ARBA00022722"/>
    </source>
</evidence>
<evidence type="ECO:0000256" key="4">
    <source>
        <dbReference type="ARBA" id="ARBA00022723"/>
    </source>
</evidence>
<evidence type="ECO:0000256" key="1">
    <source>
        <dbReference type="ARBA" id="ARBA00001946"/>
    </source>
</evidence>
<keyword evidence="11" id="KW-1185">Reference proteome</keyword>
<dbReference type="PANTHER" id="PTHR34405">
    <property type="entry name" value="CRISPR-ASSOCIATED ENDORIBONUCLEASE CAS2"/>
    <property type="match status" value="1"/>
</dbReference>
<keyword evidence="7 9" id="KW-0460">Magnesium</keyword>
<name>A0ABY3PQI3_9CYAN</name>
<gene>
    <name evidence="9 10" type="primary">cas2</name>
    <name evidence="10" type="ORF">ISF26_06955</name>
</gene>
<evidence type="ECO:0000256" key="2">
    <source>
        <dbReference type="ARBA" id="ARBA00009959"/>
    </source>
</evidence>